<dbReference type="EMBL" id="JAPDGR010000389">
    <property type="protein sequence ID" value="KAJ2990716.1"/>
    <property type="molecule type" value="Genomic_DNA"/>
</dbReference>
<proteinExistence type="predicted"/>
<evidence type="ECO:0000313" key="1">
    <source>
        <dbReference type="EMBL" id="KAJ2990716.1"/>
    </source>
</evidence>
<gene>
    <name evidence="1" type="ORF">NUW58_g2815</name>
</gene>
<dbReference type="Proteomes" id="UP001143856">
    <property type="component" value="Unassembled WGS sequence"/>
</dbReference>
<protein>
    <submittedName>
        <fullName evidence="1">Uncharacterized protein</fullName>
    </submittedName>
</protein>
<reference evidence="1" key="1">
    <citation type="submission" date="2022-10" db="EMBL/GenBank/DDBJ databases">
        <title>Genome Sequence of Xylaria curta.</title>
        <authorList>
            <person name="Buettner E."/>
        </authorList>
    </citation>
    <scope>NUCLEOTIDE SEQUENCE</scope>
    <source>
        <strain evidence="1">Babe10</strain>
    </source>
</reference>
<sequence>MRPIQKKLQRKHGRKVGRLRGWWLWEALSLALSISSVIAVVALAAKLDGTSLSSWTFVLSPSAIISALITVSKTSMLLPIGEGLSQIKWLYFWHRKRTLHELVAFDEASRGPWGSLMLFLPTRLKAGPQFLLALGGAFLTIATLTLGPFAQQIVALNVEMVAQHGMMASLPVSKAYDSGEIGTIVSYSDHDASTDVPAKIPTAFFNGLFNLSAPFEFICQSGNCTWPEFASLGVCSSCADVSAVSKVVAQYTLPPAPKPPSGLNAHFVLPPPMLNIEVSAPDGAQVAIHMPPLGLGVTLKDVQLGVGGQARPNDQKQETKLMSLAVAQVGINTRWNDWENEGIEQMRMTDSSFATIPITDLAIANVTYGVRHFGTAEGFNISFVNASLANLTVTECSISWCAKLYRGFSVKQGVLQEYIVQDISLRPTRDIPIGKDFKWTYVPVDDNAWHNGTVSMPPYNDSAYIVDQGDHVAIGQFISSMFTFPSAAGSKDGFTINRAVQAGVDLSMTAKNIADSITHVIRTNRNATSAEGTAWAQDTIVRIQWAWLSLPIALVLLGALFLVAVAIATKRSGMPLWKSSLLPYLFHGVDDWEEGDTLNKMRSGLLEEMRAMEARARLIAVELSQNEHGESRFRQSG</sequence>
<comment type="caution">
    <text evidence="1">The sequence shown here is derived from an EMBL/GenBank/DDBJ whole genome shotgun (WGS) entry which is preliminary data.</text>
</comment>
<organism evidence="1 2">
    <name type="scientific">Xylaria curta</name>
    <dbReference type="NCBI Taxonomy" id="42375"/>
    <lineage>
        <taxon>Eukaryota</taxon>
        <taxon>Fungi</taxon>
        <taxon>Dikarya</taxon>
        <taxon>Ascomycota</taxon>
        <taxon>Pezizomycotina</taxon>
        <taxon>Sordariomycetes</taxon>
        <taxon>Xylariomycetidae</taxon>
        <taxon>Xylariales</taxon>
        <taxon>Xylariaceae</taxon>
        <taxon>Xylaria</taxon>
    </lineage>
</organism>
<accession>A0ACC1PF06</accession>
<keyword evidence="2" id="KW-1185">Reference proteome</keyword>
<evidence type="ECO:0000313" key="2">
    <source>
        <dbReference type="Proteomes" id="UP001143856"/>
    </source>
</evidence>
<name>A0ACC1PF06_9PEZI</name>